<dbReference type="Gene3D" id="3.90.1750.10">
    <property type="entry name" value="Hect, E3 ligase catalytic domains"/>
    <property type="match status" value="1"/>
</dbReference>
<evidence type="ECO:0008006" key="4">
    <source>
        <dbReference type="Google" id="ProtNLM"/>
    </source>
</evidence>
<accession>A0A812H756</accession>
<dbReference type="OrthoDB" id="5981550at2759"/>
<sequence>MEAISAGLCSDSRAKDEAMQGKKEDHRNDEMLWVLSLLTASLPLMADSLPKDDHGLCVLPHQHSMELQDADELHIPMRLWNGRRVYDTQKICDRCMEAILEKEFYHCSRDCDVDFCTSCHTELQAVLDKHFTLRSSKMPMTHLVERMLWTMHAADELAWQILRRGHHERMLLARLLAEEWPLDIFASLVATIVDVCNAKVLYNASNGAITSSVCRSYTLGQEPYQQQSQPLYEDDSFWNTIGLLQFLYASNLLRKEDLDTEGNHRPAVSALSFVPEAINQCRPEVEWSRREANATHALPDILRSEDFTTASPEFRCLAAHTNILPINFRRSCVVLDIRHSWPRLPARHVTLRRDPELLVADLEAFFCESPIKKASEEDMQDSSTEVTTVPATGTNSEMQMDTEEEAEEPLEETLRTANSTALRQPFYVAFQGEDGQGLGVRKEFFHVATRAFLALLFEEVSSRQYWFGRVDRPGAFFAFGALLGHAIVHDVLIPSAFPWTLFDLLLRDLQSPPADGRLSLSHLAAVAPEEAHSLRQVLDYQGDDILQHFGELGQDPFESA</sequence>
<name>A0A812H756_9DINO</name>
<feature type="compositionally biased region" description="Basic and acidic residues" evidence="1">
    <location>
        <begin position="12"/>
        <end position="23"/>
    </location>
</feature>
<protein>
    <recommendedName>
        <fullName evidence="4">HECT domain-containing protein</fullName>
    </recommendedName>
</protein>
<dbReference type="SUPFAM" id="SSF56204">
    <property type="entry name" value="Hect, E3 ligase catalytic domain"/>
    <property type="match status" value="1"/>
</dbReference>
<proteinExistence type="predicted"/>
<dbReference type="Proteomes" id="UP000604046">
    <property type="component" value="Unassembled WGS sequence"/>
</dbReference>
<gene>
    <name evidence="2" type="ORF">SNAT2548_LOCUS1158</name>
</gene>
<dbReference type="Gene3D" id="3.30.2160.10">
    <property type="entry name" value="Hect, E3 ligase catalytic domain"/>
    <property type="match status" value="1"/>
</dbReference>
<feature type="compositionally biased region" description="Polar residues" evidence="1">
    <location>
        <begin position="381"/>
        <end position="399"/>
    </location>
</feature>
<dbReference type="EMBL" id="CAJNDS010000061">
    <property type="protein sequence ID" value="CAE6939561.1"/>
    <property type="molecule type" value="Genomic_DNA"/>
</dbReference>
<organism evidence="2 3">
    <name type="scientific">Symbiodinium natans</name>
    <dbReference type="NCBI Taxonomy" id="878477"/>
    <lineage>
        <taxon>Eukaryota</taxon>
        <taxon>Sar</taxon>
        <taxon>Alveolata</taxon>
        <taxon>Dinophyceae</taxon>
        <taxon>Suessiales</taxon>
        <taxon>Symbiodiniaceae</taxon>
        <taxon>Symbiodinium</taxon>
    </lineage>
</organism>
<evidence type="ECO:0000256" key="1">
    <source>
        <dbReference type="SAM" id="MobiDB-lite"/>
    </source>
</evidence>
<dbReference type="AlphaFoldDB" id="A0A812H756"/>
<feature type="region of interest" description="Disordered" evidence="1">
    <location>
        <begin position="376"/>
        <end position="407"/>
    </location>
</feature>
<dbReference type="GO" id="GO:0004842">
    <property type="term" value="F:ubiquitin-protein transferase activity"/>
    <property type="evidence" value="ECO:0007669"/>
    <property type="project" value="InterPro"/>
</dbReference>
<keyword evidence="3" id="KW-1185">Reference proteome</keyword>
<evidence type="ECO:0000313" key="2">
    <source>
        <dbReference type="EMBL" id="CAE6939561.1"/>
    </source>
</evidence>
<dbReference type="InterPro" id="IPR035983">
    <property type="entry name" value="Hect_E3_ubiquitin_ligase"/>
</dbReference>
<reference evidence="2" key="1">
    <citation type="submission" date="2021-02" db="EMBL/GenBank/DDBJ databases">
        <authorList>
            <person name="Dougan E. K."/>
            <person name="Rhodes N."/>
            <person name="Thang M."/>
            <person name="Chan C."/>
        </authorList>
    </citation>
    <scope>NUCLEOTIDE SEQUENCE</scope>
</reference>
<feature type="region of interest" description="Disordered" evidence="1">
    <location>
        <begin position="1"/>
        <end position="23"/>
    </location>
</feature>
<evidence type="ECO:0000313" key="3">
    <source>
        <dbReference type="Proteomes" id="UP000604046"/>
    </source>
</evidence>
<comment type="caution">
    <text evidence="2">The sequence shown here is derived from an EMBL/GenBank/DDBJ whole genome shotgun (WGS) entry which is preliminary data.</text>
</comment>